<comment type="caution">
    <text evidence="2">The sequence shown here is derived from an EMBL/GenBank/DDBJ whole genome shotgun (WGS) entry which is preliminary data.</text>
</comment>
<dbReference type="GO" id="GO:0005975">
    <property type="term" value="P:carbohydrate metabolic process"/>
    <property type="evidence" value="ECO:0007669"/>
    <property type="project" value="InterPro"/>
</dbReference>
<feature type="domain" description="Glycosyl hydrolase family 95 catalytic" evidence="1">
    <location>
        <begin position="288"/>
        <end position="630"/>
    </location>
</feature>
<dbReference type="SUPFAM" id="SSF48208">
    <property type="entry name" value="Six-hairpin glycosidases"/>
    <property type="match status" value="1"/>
</dbReference>
<dbReference type="InterPro" id="IPR008928">
    <property type="entry name" value="6-hairpin_glycosidase_sf"/>
</dbReference>
<accession>A0A495ITM8</accession>
<evidence type="ECO:0000313" key="2">
    <source>
        <dbReference type="EMBL" id="RKR80135.1"/>
    </source>
</evidence>
<dbReference type="RefSeq" id="WP_147425539.1">
    <property type="nucleotide sequence ID" value="NZ_RBKU01000001.1"/>
</dbReference>
<dbReference type="GO" id="GO:0004560">
    <property type="term" value="F:alpha-L-fucosidase activity"/>
    <property type="evidence" value="ECO:0007669"/>
    <property type="project" value="TreeGrafter"/>
</dbReference>
<evidence type="ECO:0000259" key="1">
    <source>
        <dbReference type="Pfam" id="PF22124"/>
    </source>
</evidence>
<keyword evidence="3" id="KW-1185">Reference proteome</keyword>
<dbReference type="Pfam" id="PF22124">
    <property type="entry name" value="Glyco_hydro_95_cat"/>
    <property type="match status" value="1"/>
</dbReference>
<dbReference type="AlphaFoldDB" id="A0A495ITM8"/>
<proteinExistence type="predicted"/>
<dbReference type="Gene3D" id="1.50.10.10">
    <property type="match status" value="1"/>
</dbReference>
<evidence type="ECO:0000313" key="3">
    <source>
        <dbReference type="Proteomes" id="UP000268007"/>
    </source>
</evidence>
<dbReference type="PANTHER" id="PTHR31084:SF0">
    <property type="entry name" value="ALPHA-L-FUCOSIDASE 2"/>
    <property type="match status" value="1"/>
</dbReference>
<dbReference type="Proteomes" id="UP000268007">
    <property type="component" value="Unassembled WGS sequence"/>
</dbReference>
<protein>
    <recommendedName>
        <fullName evidence="1">Glycosyl hydrolase family 95 catalytic domain-containing protein</fullName>
    </recommendedName>
</protein>
<dbReference type="InterPro" id="IPR054363">
    <property type="entry name" value="GH95_cat"/>
</dbReference>
<dbReference type="InterPro" id="IPR012341">
    <property type="entry name" value="6hp_glycosidase-like_sf"/>
</dbReference>
<sequence length="755" mass="85866">MTKSTIYRISILAIAFFLTCNLNLRAQQPSVINWKHFLSGSDMVYDTLTTAWHEGAFTGNGLLGTMIYLNDANSIRMDIGRTDVRDHRIDSMPALFAKARLPIGHFIIKPLGKIKKITARLDLWNAELRGSILTDKGAISFTELTFSQTNIIYFDAACTGQEAGFTWEWVADEPVSPRAKTHGRPANYTANPEAIKSVRADINLYNQQLYAGGGFTTAWKKIPGRSGCKYLITVANSLKDKQSVGQAFTLLSRFNAVQIKAAIQDHRDWWHNYYKKSFIAIPDKRIESFYWIQQYKLASATRANKPALDLIGPWLKPTPWPAYWYNLNIQLTYSPLYTSNRLDIASSLINMIDANKDNLVKNVPQEYRYNSAAIGRAGGDDMLASIDLKRGSFENVSDGYAELGNLTWILYYYWEQYRYSMDQKLADNLFPLLKRSINYYLHLLEKDATGQWHLSVKTYSPEYPGGTGYDTNYSLALLRWGCKILLQLNSELKQNDPLATQWNDVLQNLTPYPQDANGYMIAKDIPFNQSHRHYSHLLMIYPLYEINWDNIADREVISKSLARWHSFPQSLQGYSYTGGGSIYAMMGEGDKTLNCLNQLIDKYVKPNTMYLESGPVIETPLAACATIQEMYLQYWNNTARVFPALPAIWKDASFENLRTEGAFLLSAVRKNGLTKWVKIESLHGGSLDIKPGMVGEIKVQSKQQVQITNKGNGTYSLNMPQGCVAYLYSRSEDLSYKIAYTNGDNIKRNFFGKHR</sequence>
<dbReference type="PANTHER" id="PTHR31084">
    <property type="entry name" value="ALPHA-L-FUCOSIDASE 2"/>
    <property type="match status" value="1"/>
</dbReference>
<organism evidence="2 3">
    <name type="scientific">Mucilaginibacter gracilis</name>
    <dbReference type="NCBI Taxonomy" id="423350"/>
    <lineage>
        <taxon>Bacteria</taxon>
        <taxon>Pseudomonadati</taxon>
        <taxon>Bacteroidota</taxon>
        <taxon>Sphingobacteriia</taxon>
        <taxon>Sphingobacteriales</taxon>
        <taxon>Sphingobacteriaceae</taxon>
        <taxon>Mucilaginibacter</taxon>
    </lineage>
</organism>
<dbReference type="OrthoDB" id="9802600at2"/>
<dbReference type="EMBL" id="RBKU01000001">
    <property type="protein sequence ID" value="RKR80135.1"/>
    <property type="molecule type" value="Genomic_DNA"/>
</dbReference>
<name>A0A495ITM8_9SPHI</name>
<reference evidence="2 3" key="1">
    <citation type="submission" date="2018-10" db="EMBL/GenBank/DDBJ databases">
        <title>Genomic Encyclopedia of Archaeal and Bacterial Type Strains, Phase II (KMG-II): from individual species to whole genera.</title>
        <authorList>
            <person name="Goeker M."/>
        </authorList>
    </citation>
    <scope>NUCLEOTIDE SEQUENCE [LARGE SCALE GENOMIC DNA]</scope>
    <source>
        <strain evidence="2 3">DSM 18602</strain>
    </source>
</reference>
<gene>
    <name evidence="2" type="ORF">BDD43_0230</name>
</gene>